<evidence type="ECO:0000256" key="7">
    <source>
        <dbReference type="ARBA" id="ARBA00023294"/>
    </source>
</evidence>
<dbReference type="PANTHER" id="PTHR31651:SF33">
    <property type="entry name" value="PROTEIN PIN-LIKES 1"/>
    <property type="match status" value="1"/>
</dbReference>
<evidence type="ECO:0000256" key="6">
    <source>
        <dbReference type="ARBA" id="ARBA00023136"/>
    </source>
</evidence>
<accession>A0A9R0KB17</accession>
<evidence type="ECO:0000256" key="4">
    <source>
        <dbReference type="ARBA" id="ARBA00022824"/>
    </source>
</evidence>
<protein>
    <submittedName>
        <fullName evidence="12">Protein PIN-LIKES 1 isoform X1</fullName>
    </submittedName>
</protein>
<evidence type="ECO:0000256" key="10">
    <source>
        <dbReference type="SAM" id="Phobius"/>
    </source>
</evidence>
<proteinExistence type="inferred from homology"/>
<feature type="transmembrane region" description="Helical" evidence="10">
    <location>
        <begin position="6"/>
        <end position="30"/>
    </location>
</feature>
<feature type="transmembrane region" description="Helical" evidence="10">
    <location>
        <begin position="297"/>
        <end position="321"/>
    </location>
</feature>
<feature type="transmembrane region" description="Helical" evidence="10">
    <location>
        <begin position="265"/>
        <end position="285"/>
    </location>
</feature>
<dbReference type="Pfam" id="PF03547">
    <property type="entry name" value="Mem_trans"/>
    <property type="match status" value="1"/>
</dbReference>
<feature type="transmembrane region" description="Helical" evidence="10">
    <location>
        <begin position="144"/>
        <end position="164"/>
    </location>
</feature>
<name>A0A9R0KB17_SPIOL</name>
<evidence type="ECO:0000256" key="8">
    <source>
        <dbReference type="ARBA" id="ARBA00025100"/>
    </source>
</evidence>
<dbReference type="GO" id="GO:0005789">
    <property type="term" value="C:endoplasmic reticulum membrane"/>
    <property type="evidence" value="ECO:0007669"/>
    <property type="project" value="UniProtKB-SubCell"/>
</dbReference>
<gene>
    <name evidence="12" type="primary">LOC110803836</name>
</gene>
<keyword evidence="3 10" id="KW-0812">Transmembrane</keyword>
<reference evidence="12" key="2">
    <citation type="submission" date="2025-08" db="UniProtKB">
        <authorList>
            <consortium name="RefSeq"/>
        </authorList>
    </citation>
    <scope>IDENTIFICATION</scope>
    <source>
        <tissue evidence="12">Leaf</tissue>
    </source>
</reference>
<keyword evidence="5 10" id="KW-1133">Transmembrane helix</keyword>
<keyword evidence="6 10" id="KW-0472">Membrane</keyword>
<keyword evidence="4" id="KW-0256">Endoplasmic reticulum</keyword>
<dbReference type="GO" id="GO:0016020">
    <property type="term" value="C:membrane"/>
    <property type="evidence" value="ECO:0000318"/>
    <property type="project" value="GO_Central"/>
</dbReference>
<evidence type="ECO:0000313" key="12">
    <source>
        <dbReference type="RefSeq" id="XP_021865060.1"/>
    </source>
</evidence>
<dbReference type="InterPro" id="IPR004776">
    <property type="entry name" value="Mem_transp_PIN-like"/>
</dbReference>
<evidence type="ECO:0000256" key="3">
    <source>
        <dbReference type="ARBA" id="ARBA00022692"/>
    </source>
</evidence>
<evidence type="ECO:0000313" key="11">
    <source>
        <dbReference type="Proteomes" id="UP000813463"/>
    </source>
</evidence>
<comment type="function">
    <text evidence="8">Involved in cellular auxin homeostasis by regulating auxin metabolism. Regulates intracellular auxin accumulation at the endoplasmic reticulum and thus auxin availability for nuclear auxin signaling.</text>
</comment>
<keyword evidence="7" id="KW-0927">Auxin signaling pathway</keyword>
<dbReference type="Proteomes" id="UP000813463">
    <property type="component" value="Chromosome 2"/>
</dbReference>
<evidence type="ECO:0000256" key="1">
    <source>
        <dbReference type="ARBA" id="ARBA00004477"/>
    </source>
</evidence>
<comment type="similarity">
    <text evidence="9">Belongs to the auxin efflux carrier (TC 2.A.69.2) family.</text>
</comment>
<dbReference type="KEGG" id="soe:110803836"/>
<comment type="subcellular location">
    <subcellularLocation>
        <location evidence="1">Endoplasmic reticulum membrane</location>
        <topology evidence="1">Multi-pass membrane protein</topology>
    </subcellularLocation>
</comment>
<keyword evidence="11" id="KW-1185">Reference proteome</keyword>
<sequence length="390" mass="42186">MRFIDLLLVASVPVVKVLLVTGVGLFLALDGIDILGENARHHLNKVVFFVFSPSLIASNLAKTLTFQTFRTLWFMPVNILITFVIGSILGWLLLKLTRPPKHLKGLIIGACSGGNMGNLPIILVPAMCKEKGSPFGPADVCETYALSYASLSMAIGAVYLWSYVYNVVRISAEEVAAGEIDANYYSLVADSEQRRLIDPSSKPPVSLPQRMSHSIRSFLEKANLKAVLAPSTIAAILGFAIGMISPIRNLMIGNDAPFHVVTDSAFMLGEAAIPALTVILGANLLQGLRGSGIQLRVVIGIVVVRFIILPLLGILIVKGALRVGLVPYDDKLFVFLLLIQYAMPPAMNIGTMTQLFGAGQSECSVIMLWTYALASVSLTLWSTLFLWIVT</sequence>
<feature type="transmembrane region" description="Helical" evidence="10">
    <location>
        <begin position="226"/>
        <end position="245"/>
    </location>
</feature>
<dbReference type="InterPro" id="IPR045033">
    <property type="entry name" value="PILS1/3/4/5/7"/>
</dbReference>
<evidence type="ECO:0000256" key="2">
    <source>
        <dbReference type="ARBA" id="ARBA00022448"/>
    </source>
</evidence>
<dbReference type="GO" id="GO:0080162">
    <property type="term" value="P:endoplasmic reticulum to cytosol auxin transport"/>
    <property type="evidence" value="ECO:0007669"/>
    <property type="project" value="InterPro"/>
</dbReference>
<dbReference type="AlphaFoldDB" id="A0A9R0KB17"/>
<evidence type="ECO:0000256" key="5">
    <source>
        <dbReference type="ARBA" id="ARBA00022989"/>
    </source>
</evidence>
<dbReference type="OrthoDB" id="191139at2759"/>
<dbReference type="GeneID" id="110803836"/>
<dbReference type="PANTHER" id="PTHR31651">
    <property type="match status" value="1"/>
</dbReference>
<organism evidence="11 12">
    <name type="scientific">Spinacia oleracea</name>
    <name type="common">Spinach</name>
    <dbReference type="NCBI Taxonomy" id="3562"/>
    <lineage>
        <taxon>Eukaryota</taxon>
        <taxon>Viridiplantae</taxon>
        <taxon>Streptophyta</taxon>
        <taxon>Embryophyta</taxon>
        <taxon>Tracheophyta</taxon>
        <taxon>Spermatophyta</taxon>
        <taxon>Magnoliopsida</taxon>
        <taxon>eudicotyledons</taxon>
        <taxon>Gunneridae</taxon>
        <taxon>Pentapetalae</taxon>
        <taxon>Caryophyllales</taxon>
        <taxon>Chenopodiaceae</taxon>
        <taxon>Chenopodioideae</taxon>
        <taxon>Anserineae</taxon>
        <taxon>Spinacia</taxon>
    </lineage>
</organism>
<dbReference type="GO" id="GO:0022857">
    <property type="term" value="F:transmembrane transporter activity"/>
    <property type="evidence" value="ECO:0000318"/>
    <property type="project" value="GO_Central"/>
</dbReference>
<dbReference type="RefSeq" id="XP_021865060.1">
    <property type="nucleotide sequence ID" value="XM_022009368.2"/>
</dbReference>
<keyword evidence="2" id="KW-0813">Transport</keyword>
<feature type="transmembrane region" description="Helical" evidence="10">
    <location>
        <begin position="368"/>
        <end position="389"/>
    </location>
</feature>
<feature type="transmembrane region" description="Helical" evidence="10">
    <location>
        <begin position="333"/>
        <end position="356"/>
    </location>
</feature>
<feature type="transmembrane region" description="Helical" evidence="10">
    <location>
        <begin position="73"/>
        <end position="94"/>
    </location>
</feature>
<reference evidence="11" key="1">
    <citation type="journal article" date="2021" name="Nat. Commun.">
        <title>Genomic analyses provide insights into spinach domestication and the genetic basis of agronomic traits.</title>
        <authorList>
            <person name="Cai X."/>
            <person name="Sun X."/>
            <person name="Xu C."/>
            <person name="Sun H."/>
            <person name="Wang X."/>
            <person name="Ge C."/>
            <person name="Zhang Z."/>
            <person name="Wang Q."/>
            <person name="Fei Z."/>
            <person name="Jiao C."/>
            <person name="Wang Q."/>
        </authorList>
    </citation>
    <scope>NUCLEOTIDE SEQUENCE [LARGE SCALE GENOMIC DNA]</scope>
    <source>
        <strain evidence="11">cv. Varoflay</strain>
    </source>
</reference>
<feature type="transmembrane region" description="Helical" evidence="10">
    <location>
        <begin position="106"/>
        <end position="124"/>
    </location>
</feature>
<dbReference type="GO" id="GO:0009734">
    <property type="term" value="P:auxin-activated signaling pathway"/>
    <property type="evidence" value="ECO:0007669"/>
    <property type="project" value="UniProtKB-KW"/>
</dbReference>
<evidence type="ECO:0000256" key="9">
    <source>
        <dbReference type="ARBA" id="ARBA00025752"/>
    </source>
</evidence>